<evidence type="ECO:0000256" key="6">
    <source>
        <dbReference type="SAM" id="MobiDB-lite"/>
    </source>
</evidence>
<dbReference type="GO" id="GO:0034243">
    <property type="term" value="P:regulation of transcription elongation by RNA polymerase II"/>
    <property type="evidence" value="ECO:0007669"/>
    <property type="project" value="InterPro"/>
</dbReference>
<feature type="region of interest" description="Disordered" evidence="6">
    <location>
        <begin position="385"/>
        <end position="428"/>
    </location>
</feature>
<evidence type="ECO:0000256" key="2">
    <source>
        <dbReference type="ARBA" id="ARBA00022771"/>
    </source>
</evidence>
<feature type="domain" description="MYND-type" evidence="7">
    <location>
        <begin position="776"/>
        <end position="811"/>
    </location>
</feature>
<feature type="compositionally biased region" description="Low complexity" evidence="6">
    <location>
        <begin position="400"/>
        <end position="416"/>
    </location>
</feature>
<evidence type="ECO:0000256" key="5">
    <source>
        <dbReference type="SAM" id="Coils"/>
    </source>
</evidence>
<dbReference type="Proteomes" id="UP000278807">
    <property type="component" value="Unassembled WGS sequence"/>
</dbReference>
<dbReference type="GO" id="GO:0005634">
    <property type="term" value="C:nucleus"/>
    <property type="evidence" value="ECO:0007669"/>
    <property type="project" value="TreeGrafter"/>
</dbReference>
<evidence type="ECO:0000313" key="8">
    <source>
        <dbReference type="EMBL" id="VDN97508.1"/>
    </source>
</evidence>
<keyword evidence="1" id="KW-0479">Metal-binding</keyword>
<accession>A0A0R3T3Q3</accession>
<dbReference type="PANTHER" id="PTHR46379">
    <property type="entry name" value="ZINC FINGER MYND DOMAIN-CONTAINING"/>
    <property type="match status" value="1"/>
</dbReference>
<dbReference type="InterPro" id="IPR002893">
    <property type="entry name" value="Znf_MYND"/>
</dbReference>
<evidence type="ECO:0000259" key="7">
    <source>
        <dbReference type="PROSITE" id="PS50865"/>
    </source>
</evidence>
<evidence type="ECO:0000313" key="10">
    <source>
        <dbReference type="WBParaSite" id="HNAJ_0000165201-mRNA-1"/>
    </source>
</evidence>
<feature type="compositionally biased region" description="Low complexity" evidence="6">
    <location>
        <begin position="581"/>
        <end position="592"/>
    </location>
</feature>
<dbReference type="CDD" id="cd15537">
    <property type="entry name" value="PHD_BS69"/>
    <property type="match status" value="1"/>
</dbReference>
<keyword evidence="2 4" id="KW-0863">Zinc-finger</keyword>
<evidence type="ECO:0000256" key="1">
    <source>
        <dbReference type="ARBA" id="ARBA00022723"/>
    </source>
</evidence>
<dbReference type="STRING" id="102285.A0A0R3T3Q3"/>
<dbReference type="PROSITE" id="PS50865">
    <property type="entry name" value="ZF_MYND_2"/>
    <property type="match status" value="1"/>
</dbReference>
<dbReference type="GO" id="GO:0009966">
    <property type="term" value="P:regulation of signal transduction"/>
    <property type="evidence" value="ECO:0007669"/>
    <property type="project" value="TreeGrafter"/>
</dbReference>
<dbReference type="GO" id="GO:0003714">
    <property type="term" value="F:transcription corepressor activity"/>
    <property type="evidence" value="ECO:0007669"/>
    <property type="project" value="InterPro"/>
</dbReference>
<keyword evidence="9" id="KW-1185">Reference proteome</keyword>
<feature type="compositionally biased region" description="Polar residues" evidence="6">
    <location>
        <begin position="496"/>
        <end position="512"/>
    </location>
</feature>
<dbReference type="Gene3D" id="3.30.40.10">
    <property type="entry name" value="Zinc/RING finger domain, C3HC4 (zinc finger)"/>
    <property type="match status" value="1"/>
</dbReference>
<gene>
    <name evidence="8" type="ORF">HNAJ_LOCUS1649</name>
</gene>
<proteinExistence type="predicted"/>
<feature type="coiled-coil region" evidence="5">
    <location>
        <begin position="728"/>
        <end position="769"/>
    </location>
</feature>
<evidence type="ECO:0000313" key="9">
    <source>
        <dbReference type="Proteomes" id="UP000278807"/>
    </source>
</evidence>
<protein>
    <submittedName>
        <fullName evidence="10">MYND-type domain-containing protein</fullName>
    </submittedName>
</protein>
<dbReference type="WBParaSite" id="HNAJ_0000165201-mRNA-1">
    <property type="protein sequence ID" value="HNAJ_0000165201-mRNA-1"/>
    <property type="gene ID" value="HNAJ_0000165201"/>
</dbReference>
<feature type="compositionally biased region" description="Low complexity" evidence="6">
    <location>
        <begin position="454"/>
        <end position="485"/>
    </location>
</feature>
<feature type="compositionally biased region" description="Low complexity" evidence="6">
    <location>
        <begin position="525"/>
        <end position="567"/>
    </location>
</feature>
<dbReference type="OrthoDB" id="6272564at2759"/>
<dbReference type="EMBL" id="UZAE01000671">
    <property type="protein sequence ID" value="VDN97508.1"/>
    <property type="molecule type" value="Genomic_DNA"/>
</dbReference>
<name>A0A0R3T3Q3_RODNA</name>
<keyword evidence="5" id="KW-0175">Coiled coil</keyword>
<dbReference type="InterPro" id="IPR011011">
    <property type="entry name" value="Znf_FYVE_PHD"/>
</dbReference>
<keyword evidence="3" id="KW-0862">Zinc</keyword>
<organism evidence="10">
    <name type="scientific">Rodentolepis nana</name>
    <name type="common">Dwarf tapeworm</name>
    <name type="synonym">Hymenolepis nana</name>
    <dbReference type="NCBI Taxonomy" id="102285"/>
    <lineage>
        <taxon>Eukaryota</taxon>
        <taxon>Metazoa</taxon>
        <taxon>Spiralia</taxon>
        <taxon>Lophotrochozoa</taxon>
        <taxon>Platyhelminthes</taxon>
        <taxon>Cestoda</taxon>
        <taxon>Eucestoda</taxon>
        <taxon>Cyclophyllidea</taxon>
        <taxon>Hymenolepididae</taxon>
        <taxon>Rodentolepis</taxon>
    </lineage>
</organism>
<dbReference type="InterPro" id="IPR047269">
    <property type="entry name" value="ZMY11"/>
</dbReference>
<dbReference type="Gene3D" id="2.30.30.140">
    <property type="match status" value="1"/>
</dbReference>
<dbReference type="PANTHER" id="PTHR46379:SF1">
    <property type="entry name" value="ZINC FINGER MYND DOMAIN-CONTAINING PROTEIN 11"/>
    <property type="match status" value="1"/>
</dbReference>
<reference evidence="8 9" key="2">
    <citation type="submission" date="2018-11" db="EMBL/GenBank/DDBJ databases">
        <authorList>
            <consortium name="Pathogen Informatics"/>
        </authorList>
    </citation>
    <scope>NUCLEOTIDE SEQUENCE [LARGE SCALE GENOMIC DNA]</scope>
</reference>
<dbReference type="Gene3D" id="6.10.140.2220">
    <property type="match status" value="1"/>
</dbReference>
<dbReference type="AlphaFoldDB" id="A0A0R3T3Q3"/>
<feature type="region of interest" description="Disordered" evidence="6">
    <location>
        <begin position="443"/>
        <end position="592"/>
    </location>
</feature>
<dbReference type="SUPFAM" id="SSF57903">
    <property type="entry name" value="FYVE/PHD zinc finger"/>
    <property type="match status" value="1"/>
</dbReference>
<evidence type="ECO:0000256" key="3">
    <source>
        <dbReference type="ARBA" id="ARBA00022833"/>
    </source>
</evidence>
<evidence type="ECO:0000256" key="4">
    <source>
        <dbReference type="PROSITE-ProRule" id="PRU00134"/>
    </source>
</evidence>
<dbReference type="Pfam" id="PF24324">
    <property type="entry name" value="MYND_ZMYND11_ZMYD8"/>
    <property type="match status" value="1"/>
</dbReference>
<dbReference type="GO" id="GO:0008270">
    <property type="term" value="F:zinc ion binding"/>
    <property type="evidence" value="ECO:0007669"/>
    <property type="project" value="UniProtKB-KW"/>
</dbReference>
<dbReference type="SUPFAM" id="SSF144232">
    <property type="entry name" value="HIT/MYND zinc finger-like"/>
    <property type="match status" value="1"/>
</dbReference>
<dbReference type="InterPro" id="IPR057053">
    <property type="entry name" value="MYND_ZMYND11_ZMYD8"/>
</dbReference>
<dbReference type="InterPro" id="IPR001965">
    <property type="entry name" value="Znf_PHD"/>
</dbReference>
<sequence length="817" mass="90753">MTTRRYTDPVYLQYIWDSVEIPSADQICNFDHILRYIRSEKDPKFSVSKLQEQLGNAVRDNCIVVNDSHYRRPDWPSLLTKSSHDSYCFHCHLPGPVINCSTCFRVYHEVCYKRSFEINSFFDFPDEKYRPSNASASSCITCRRLNDTQLRNETKPNIRKIFAIIEEKMQGKVSWLNLCTVGYVEELNRNKYFCIKQINTKMIASKLSEGYLTRTHLLVDLDLLVHNVAVIYGTKAEMTITARNLRSTILKELKESSYCADCYVRSNGGRPDRFQIVRACPRPHDIVWYQYGSWAFRPCKVLYKSDESYELISFDNRRERISAQKNSVFLFTVSSSNLGMTVNSALKRALQDARTYVENQQKLTPGFEFDVSLLNCDVGPKPLKQSDDTDAFQLKKSRKSTTATSKTSSKRSSASSQYPKGKTDNFNEKAPAASVAALVTPSFRPVSSPDENISSRTSSTAFRSARVYSSDTTSDSEENSVSSSDSDSDYPPAKRPTSTTYRATPPSMSKVPTSPAVPSTKKTKSLTFPSSTTLPSSTRAFSGRATVTDSDSASSSSPLESSESPRLNKPSPLPICRKRSISSSSSSCSSVSSASSAKSVLSSLTHSKKLKTMSKFATKSVQQVSGRLSKKNQRVTESAVNVKDLLKRASRKTATGILTSGMISSFASKRNSVPPAAATTNSNNNGVPSVLSVSPAALSSSSGIGSTVDASPVEATCTGHNCANHAAAEDHMRQLIAANTENEKLKKQIRELQRQMQEMGERHARELEEAKKHEWCRRCLKKSIYYCCPGASYCSTDCQKADWTSGHSSFCRRLTGF</sequence>
<dbReference type="SMART" id="SM00249">
    <property type="entry name" value="PHD"/>
    <property type="match status" value="1"/>
</dbReference>
<reference evidence="10" key="1">
    <citation type="submission" date="2017-02" db="UniProtKB">
        <authorList>
            <consortium name="WormBaseParasite"/>
        </authorList>
    </citation>
    <scope>IDENTIFICATION</scope>
</reference>
<dbReference type="InterPro" id="IPR013083">
    <property type="entry name" value="Znf_RING/FYVE/PHD"/>
</dbReference>